<dbReference type="CDD" id="cd05804">
    <property type="entry name" value="StaR_like"/>
    <property type="match status" value="1"/>
</dbReference>
<comment type="caution">
    <text evidence="5">The sequence shown here is derived from an EMBL/GenBank/DDBJ whole genome shotgun (WGS) entry which is preliminary data.</text>
</comment>
<proteinExistence type="inferred from homology"/>
<dbReference type="PANTHER" id="PTHR16263">
    <property type="entry name" value="TETRATRICOPEPTIDE REPEAT PROTEIN 38"/>
    <property type="match status" value="1"/>
</dbReference>
<protein>
    <recommendedName>
        <fullName evidence="2">Tetratricopeptide repeat protein 38</fullName>
    </recommendedName>
</protein>
<sequence>MPISTTDSLGNALTLHDTASVDRVNDFVEGFIASEARAVRVLEAADDPSPTVQACCAALHMFAETGDAPAQARPYMERALAGAAHATEREQRWVAAVAAWVDGDILRAAALHEEQARLHPRDLASVKLGQYHRFNRGDSPGMLRMALLARDAAAEVPYLHGMLAFAWEQCHLLAEAEAAAQHAIRLRRKEPWAHHALAHVMLTQGRLVEGLQFLESVNDTWTGLNSFMVTHNWWHQALFLLELDRHSEVLALYDSQVWGVAKDYSQDQINAVSLLARLELAGVDVGGRWADIGRHLATRQPDHVLPFLDLQYLYGLARAGYWTAAAALRDSLAAHAERADAARDGTVWQQVCLPAAEGLFAHAQGDWGAAVRHLGVALPRMVEVGGSHAQRDLFEQIFLHALQCNGQWTAAQNLLQPQCNAQPQSRRLARQAGVVYAALGLPSVSASVASSLT</sequence>
<dbReference type="PANTHER" id="PTHR16263:SF4">
    <property type="entry name" value="TETRATRICOPEPTIDE REPEAT PROTEIN 38"/>
    <property type="match status" value="1"/>
</dbReference>
<gene>
    <name evidence="5" type="ORF">GCM10023090_17770</name>
</gene>
<evidence type="ECO:0000256" key="3">
    <source>
        <dbReference type="ARBA" id="ARBA00022737"/>
    </source>
</evidence>
<comment type="similarity">
    <text evidence="1">Belongs to the TTC38 family.</text>
</comment>
<accession>A0ABP8L828</accession>
<keyword evidence="6" id="KW-1185">Reference proteome</keyword>
<evidence type="ECO:0000256" key="1">
    <source>
        <dbReference type="ARBA" id="ARBA00005857"/>
    </source>
</evidence>
<dbReference type="InterPro" id="IPR011990">
    <property type="entry name" value="TPR-like_helical_dom_sf"/>
</dbReference>
<evidence type="ECO:0000313" key="5">
    <source>
        <dbReference type="EMBL" id="GAA4424351.1"/>
    </source>
</evidence>
<dbReference type="InterPro" id="IPR033891">
    <property type="entry name" value="TTC38"/>
</dbReference>
<dbReference type="RefSeq" id="WP_345063559.1">
    <property type="nucleotide sequence ID" value="NZ_BAABEX010000011.1"/>
</dbReference>
<dbReference type="EMBL" id="BAABEX010000011">
    <property type="protein sequence ID" value="GAA4424351.1"/>
    <property type="molecule type" value="Genomic_DNA"/>
</dbReference>
<evidence type="ECO:0000256" key="2">
    <source>
        <dbReference type="ARBA" id="ARBA00019992"/>
    </source>
</evidence>
<keyword evidence="3" id="KW-0677">Repeat</keyword>
<organism evidence="5 6">
    <name type="scientific">Acidovorax lacteus</name>
    <dbReference type="NCBI Taxonomy" id="1924988"/>
    <lineage>
        <taxon>Bacteria</taxon>
        <taxon>Pseudomonadati</taxon>
        <taxon>Pseudomonadota</taxon>
        <taxon>Betaproteobacteria</taxon>
        <taxon>Burkholderiales</taxon>
        <taxon>Comamonadaceae</taxon>
        <taxon>Acidovorax</taxon>
    </lineage>
</organism>
<name>A0ABP8L828_9BURK</name>
<keyword evidence="4" id="KW-0802">TPR repeat</keyword>
<reference evidence="6" key="1">
    <citation type="journal article" date="2019" name="Int. J. Syst. Evol. Microbiol.">
        <title>The Global Catalogue of Microorganisms (GCM) 10K type strain sequencing project: providing services to taxonomists for standard genome sequencing and annotation.</title>
        <authorList>
            <consortium name="The Broad Institute Genomics Platform"/>
            <consortium name="The Broad Institute Genome Sequencing Center for Infectious Disease"/>
            <person name="Wu L."/>
            <person name="Ma J."/>
        </authorList>
    </citation>
    <scope>NUCLEOTIDE SEQUENCE [LARGE SCALE GENOMIC DNA]</scope>
    <source>
        <strain evidence="6">JCM 31890</strain>
    </source>
</reference>
<dbReference type="Proteomes" id="UP001501788">
    <property type="component" value="Unassembled WGS sequence"/>
</dbReference>
<dbReference type="SUPFAM" id="SSF48452">
    <property type="entry name" value="TPR-like"/>
    <property type="match status" value="1"/>
</dbReference>
<evidence type="ECO:0000313" key="6">
    <source>
        <dbReference type="Proteomes" id="UP001501788"/>
    </source>
</evidence>
<dbReference type="Gene3D" id="1.25.40.10">
    <property type="entry name" value="Tetratricopeptide repeat domain"/>
    <property type="match status" value="1"/>
</dbReference>
<evidence type="ECO:0000256" key="4">
    <source>
        <dbReference type="ARBA" id="ARBA00022803"/>
    </source>
</evidence>